<evidence type="ECO:0000256" key="5">
    <source>
        <dbReference type="ARBA" id="ARBA00022843"/>
    </source>
</evidence>
<accession>A0AAD9N2E6</accession>
<feature type="domain" description="YLPM1-like spectrin repeat" evidence="14">
    <location>
        <begin position="312"/>
        <end position="353"/>
    </location>
</feature>
<feature type="region of interest" description="Disordered" evidence="13">
    <location>
        <begin position="1282"/>
        <end position="1314"/>
    </location>
</feature>
<feature type="compositionally biased region" description="Basic and acidic residues" evidence="13">
    <location>
        <begin position="645"/>
        <end position="657"/>
    </location>
</feature>
<dbReference type="GO" id="GO:0032204">
    <property type="term" value="P:regulation of telomere maintenance"/>
    <property type="evidence" value="ECO:0007669"/>
    <property type="project" value="TreeGrafter"/>
</dbReference>
<dbReference type="Pfam" id="PF26583">
    <property type="entry name" value="Spectrin_YLPM1"/>
    <property type="match status" value="2"/>
</dbReference>
<feature type="region of interest" description="Disordered" evidence="13">
    <location>
        <begin position="1627"/>
        <end position="1646"/>
    </location>
</feature>
<dbReference type="PANTHER" id="PTHR13413:SF0">
    <property type="entry name" value="YLP MOTIF-CONTAINING PROTEIN 1"/>
    <property type="match status" value="1"/>
</dbReference>
<feature type="compositionally biased region" description="Pro residues" evidence="13">
    <location>
        <begin position="357"/>
        <end position="386"/>
    </location>
</feature>
<reference evidence="15" key="1">
    <citation type="journal article" date="2023" name="Mol. Biol. Evol.">
        <title>Third-Generation Sequencing Reveals the Adaptive Role of the Epigenome in Three Deep-Sea Polychaetes.</title>
        <authorList>
            <person name="Perez M."/>
            <person name="Aroh O."/>
            <person name="Sun Y."/>
            <person name="Lan Y."/>
            <person name="Juniper S.K."/>
            <person name="Young C.R."/>
            <person name="Angers B."/>
            <person name="Qian P.Y."/>
        </authorList>
    </citation>
    <scope>NUCLEOTIDE SEQUENCE</scope>
    <source>
        <strain evidence="15">P08H-3</strain>
    </source>
</reference>
<protein>
    <recommendedName>
        <fullName evidence="11">YLP motif-containing protein 1</fullName>
    </recommendedName>
    <alternativeName>
        <fullName evidence="12">Nuclear protein ZAP3</fullName>
    </alternativeName>
</protein>
<evidence type="ECO:0000256" key="9">
    <source>
        <dbReference type="ARBA" id="ARBA00058677"/>
    </source>
</evidence>
<feature type="region of interest" description="Disordered" evidence="13">
    <location>
        <begin position="947"/>
        <end position="966"/>
    </location>
</feature>
<dbReference type="Gene3D" id="3.40.50.300">
    <property type="entry name" value="P-loop containing nucleotide triphosphate hydrolases"/>
    <property type="match status" value="1"/>
</dbReference>
<feature type="compositionally biased region" description="Acidic residues" evidence="13">
    <location>
        <begin position="767"/>
        <end position="779"/>
    </location>
</feature>
<feature type="compositionally biased region" description="Basic and acidic residues" evidence="13">
    <location>
        <begin position="1582"/>
        <end position="1615"/>
    </location>
</feature>
<feature type="region of interest" description="Disordered" evidence="13">
    <location>
        <begin position="136"/>
        <end position="201"/>
    </location>
</feature>
<feature type="compositionally biased region" description="Basic and acidic residues" evidence="13">
    <location>
        <begin position="495"/>
        <end position="509"/>
    </location>
</feature>
<feature type="compositionally biased region" description="Polar residues" evidence="13">
    <location>
        <begin position="678"/>
        <end position="690"/>
    </location>
</feature>
<evidence type="ECO:0000256" key="10">
    <source>
        <dbReference type="ARBA" id="ARBA00065932"/>
    </source>
</evidence>
<evidence type="ECO:0000256" key="4">
    <source>
        <dbReference type="ARBA" id="ARBA00022499"/>
    </source>
</evidence>
<name>A0AAD9N2E6_9ANNE</name>
<feature type="compositionally biased region" description="Basic and acidic residues" evidence="13">
    <location>
        <begin position="1655"/>
        <end position="1696"/>
    </location>
</feature>
<feature type="compositionally biased region" description="Polar residues" evidence="13">
    <location>
        <begin position="1385"/>
        <end position="1408"/>
    </location>
</feature>
<dbReference type="PANTHER" id="PTHR13413">
    <property type="entry name" value="YLP MOTIF CONTAINING PROTEIN NUCLEAR PROTEIN ZAP"/>
    <property type="match status" value="1"/>
</dbReference>
<evidence type="ECO:0000256" key="3">
    <source>
        <dbReference type="ARBA" id="ARBA00022491"/>
    </source>
</evidence>
<feature type="compositionally biased region" description="Basic and acidic residues" evidence="13">
    <location>
        <begin position="1203"/>
        <end position="1227"/>
    </location>
</feature>
<keyword evidence="8" id="KW-0539">Nucleus</keyword>
<comment type="caution">
    <text evidence="15">The sequence shown here is derived from an EMBL/GenBank/DDBJ whole genome shotgun (WGS) entry which is preliminary data.</text>
</comment>
<feature type="compositionally biased region" description="Polar residues" evidence="13">
    <location>
        <begin position="1131"/>
        <end position="1154"/>
    </location>
</feature>
<sequence>MKKMLSKYYQMLITRQLQLTNVSDRRYPMMEIHQIHLSARDKFRITGVDKLAAEMKRRGETLKEIAERFYFLSHVPYNVTSSSTNIERYSQCCQKLIDAYPEDFNKIALQMWNPGGVMPVGMNNVPVYGQQMNYSASGGSFQPPPPPPPPADFCEPKPPLPDQPSPKVNPAPPVEPPKDEKPPLPPDPPPSGESAQELAPKDETEQIKLTVLQQQAAQWQQAQQWQQYNETVQMYQQPPAVPSIEVILEEERQFNIQYTDWKKQYNDWKEQNKSICSPYKLRSSIGLKSLKIRIIVVVHEKVDPVIQTHGVNHPNQEQFNQYEQQWKTYEVQMEQKRHSILLRKEQALQQNQYPMSHIPPPPAAPTGPPPPRFMPPPVGVPPPPPVSSFSFTIPPPPNTNVQQNSSANVGKIETHHSEASSLRPPSRSESEYNRNSHQQSEYDRNSHQQSEYGDTSNKRQVFDRLPGQTFGGTSNQEQRVDDLGGSTERFSCHNTKHEAPSGKEHRFEESVEPVYGFKGVIGQKPRFEGPPAQPPRFEGPPGQRPRFEGPPGQRPRFEGPPGQRPRFEGPPGQRPRFEGPPAQPSRFEGPPGQRPRFEGPPGQRPRFEGPPTQRPRFEGPPPQRPRFDGPPGQRPRFEGPPGQRPRFERPPGQRSRFEGPPGQRFRFEGPSGQRPRFESSSTQRGNQQEFNFDDPVDHRKWCNGPPGQMPRLEVSVRPEQEYERPPRSETEFDEPEFEGPSGLEQRSEFEGPFGPGTEFDRLPEPGPEFEEPSVPETEFEEHSEPGIEFEEPPGPGLELDESSGSEFGQHPGQRSGLHGPPVHRPRFEGPPGQRPLFEGPPGQRPLFEGPPGQRPLFEGAHRMGKPMRRPFNRGQRGGFVRGQHPRPDAPVSLLDLKLDRPPTLGRSEVIKDEADVDDDDDDYGEEGDIDVEDGFLLSGDFSGNSRVRMPGRFPRGRTMPRGRGHFNSDVDLDLTEMDQEAYEYQDQPYFDEEEEVYDGPIVRGPRGFGVRGCGMPDNQFRGRGMRGRGRPPRIIGHDMPEGVLRGRFMGGRRFLPRRGMFGRGGPPFGGPMRHGEMTEQSMPEDYPEQEEVHEGYQRMEGNDCPMYHHQNTPTDDPQCDYEQPHGVKLQRPQSETNQEQFESSMSGQSKTNTHSQDRRNYQNEETDMGKHDTNAKMEAHQKNYERNEQQANEPKNRMRRNEKKTFQGKGEEEQHKDSSQWAKDDNVKNNTGSNLYVDQEHDQDNWKAGKKYSRVNDLQKEVGAKFDNQHFSKDRQFGDDFTEDTWNESNDFDRFGEKKRPLDMPGGVPLPKRREGENWTIQDQKRSELEERQTTRRVPELMSKDLSRGLSTQEEQKTPVPILSQHELDLIKQATEELKMIHGQKAQQGGSVGNRDSPSCQTPSDGSVSQLDVDPFLGRDHTLCDPEPFGDRPGSMRFNYDDSLPRCPESHGHVEQPSRFKRVDPFTDRIYDDPYGYERLRRPRSNLYDRGPVGRPCDREYMLTRDLMSRHDPFLAREHLLRQDPVLTRDPLLVREPPLTQDPLHAPDTVYDPVYLRHQAEDVNATPRVIDYGHGQTDDGDERTGQQHRRDYDHGRSPSREYDYESRYHREERDREFSRGFEADAKRDRDRYPRDKNRYDRDRYRDRDHDSHNLEMIRDRRDESLREHGQRRERPNDHSRRDRHAVDHFSKQEKRNSPTLRENVPLPPSSSSSSSSSKLRMSQSLRPSRDDKTKVETVLVDEILSDPGRSQRPDHIVVIVRGLPGAGKSYLCKLLKDKEKLAGGNAARILALDDYFMVEVEHTVKDPESGKSVVKTEMEYEYDPALEQGYKQSFIKSFKRQIDDGYFNFFIIDAVFESVEYLKEFWAYAKSKGFQVYVAEVIAEPAVCAKRNVHNRSLEDIQKIVKKWDPLLNHFIRLDVRSLLQDAAITEVEMEDTTETDSPAEKQDSQASTAEEEEPSGVRQSLNTNTVHLDYETIS</sequence>
<feature type="region of interest" description="Disordered" evidence="13">
    <location>
        <begin position="1565"/>
        <end position="1615"/>
    </location>
</feature>
<feature type="compositionally biased region" description="Basic and acidic residues" evidence="13">
    <location>
        <begin position="426"/>
        <end position="446"/>
    </location>
</feature>
<feature type="region of interest" description="Disordered" evidence="13">
    <location>
        <begin position="1008"/>
        <end position="1040"/>
    </location>
</feature>
<feature type="domain" description="YLPM1-like spectrin repeat" evidence="14">
    <location>
        <begin position="212"/>
        <end position="274"/>
    </location>
</feature>
<dbReference type="EMBL" id="JAODUP010000313">
    <property type="protein sequence ID" value="KAK2152963.1"/>
    <property type="molecule type" value="Genomic_DNA"/>
</dbReference>
<dbReference type="InterPro" id="IPR058903">
    <property type="entry name" value="Spectrin_YLPM1-like"/>
</dbReference>
<feature type="compositionally biased region" description="Basic and acidic residues" evidence="13">
    <location>
        <begin position="1291"/>
        <end position="1302"/>
    </location>
</feature>
<feature type="region of interest" description="Disordered" evidence="13">
    <location>
        <begin position="353"/>
        <end position="937"/>
    </location>
</feature>
<feature type="compositionally biased region" description="Basic and acidic residues" evidence="13">
    <location>
        <begin position="1238"/>
        <end position="1247"/>
    </location>
</feature>
<feature type="compositionally biased region" description="Polar residues" evidence="13">
    <location>
        <begin position="1962"/>
        <end position="1971"/>
    </location>
</feature>
<feature type="region of interest" description="Disordered" evidence="13">
    <location>
        <begin position="1383"/>
        <end position="1408"/>
    </location>
</feature>
<gene>
    <name evidence="15" type="ORF">LSH36_313g02004</name>
</gene>
<organism evidence="15 16">
    <name type="scientific">Paralvinella palmiformis</name>
    <dbReference type="NCBI Taxonomy" id="53620"/>
    <lineage>
        <taxon>Eukaryota</taxon>
        <taxon>Metazoa</taxon>
        <taxon>Spiralia</taxon>
        <taxon>Lophotrochozoa</taxon>
        <taxon>Annelida</taxon>
        <taxon>Polychaeta</taxon>
        <taxon>Sedentaria</taxon>
        <taxon>Canalipalpata</taxon>
        <taxon>Terebellida</taxon>
        <taxon>Terebelliformia</taxon>
        <taxon>Alvinellidae</taxon>
        <taxon>Paralvinella</taxon>
    </lineage>
</organism>
<evidence type="ECO:0000256" key="1">
    <source>
        <dbReference type="ARBA" id="ARBA00004324"/>
    </source>
</evidence>
<dbReference type="InterPro" id="IPR026314">
    <property type="entry name" value="YLP_motif_con_p1"/>
</dbReference>
<evidence type="ECO:0000313" key="15">
    <source>
        <dbReference type="EMBL" id="KAK2152963.1"/>
    </source>
</evidence>
<feature type="compositionally biased region" description="Basic residues" evidence="13">
    <location>
        <begin position="862"/>
        <end position="871"/>
    </location>
</feature>
<evidence type="ECO:0000256" key="6">
    <source>
        <dbReference type="ARBA" id="ARBA00023015"/>
    </source>
</evidence>
<feature type="compositionally biased region" description="Basic residues" evidence="13">
    <location>
        <begin position="954"/>
        <end position="964"/>
    </location>
</feature>
<comment type="function">
    <text evidence="9">Plays a role in the reduction of telomerase activity during differentiation of embryonic stem cells by binding to the core promoter of TERT and controlling its down-regulation.</text>
</comment>
<evidence type="ECO:0000259" key="14">
    <source>
        <dbReference type="Pfam" id="PF26583"/>
    </source>
</evidence>
<comment type="subcellular location">
    <subcellularLocation>
        <location evidence="1">Nucleus speckle</location>
    </subcellularLocation>
</comment>
<dbReference type="FunFam" id="3.40.50.300:FF:000399">
    <property type="entry name" value="YLP motif containing 1"/>
    <property type="match status" value="1"/>
</dbReference>
<evidence type="ECO:0000256" key="12">
    <source>
        <dbReference type="ARBA" id="ARBA00083294"/>
    </source>
</evidence>
<feature type="compositionally biased region" description="Basic and acidic residues" evidence="13">
    <location>
        <begin position="1090"/>
        <end position="1101"/>
    </location>
</feature>
<dbReference type="Proteomes" id="UP001208570">
    <property type="component" value="Unassembled WGS sequence"/>
</dbReference>
<feature type="compositionally biased region" description="Basic and acidic residues" evidence="13">
    <location>
        <begin position="1155"/>
        <end position="1188"/>
    </location>
</feature>
<evidence type="ECO:0000256" key="11">
    <source>
        <dbReference type="ARBA" id="ARBA00068971"/>
    </source>
</evidence>
<dbReference type="GO" id="GO:0016607">
    <property type="term" value="C:nuclear speck"/>
    <property type="evidence" value="ECO:0007669"/>
    <property type="project" value="UniProtKB-SubCell"/>
</dbReference>
<evidence type="ECO:0000313" key="16">
    <source>
        <dbReference type="Proteomes" id="UP001208570"/>
    </source>
</evidence>
<dbReference type="InterPro" id="IPR027417">
    <property type="entry name" value="P-loop_NTPase"/>
</dbReference>
<keyword evidence="3" id="KW-0678">Repressor</keyword>
<feature type="compositionally biased region" description="Basic and acidic residues" evidence="13">
    <location>
        <begin position="714"/>
        <end position="730"/>
    </location>
</feature>
<feature type="region of interest" description="Disordered" evidence="13">
    <location>
        <begin position="1933"/>
        <end position="1979"/>
    </location>
</feature>
<keyword evidence="7" id="KW-0804">Transcription</keyword>
<feature type="region of interest" description="Disordered" evidence="13">
    <location>
        <begin position="1055"/>
        <end position="1247"/>
    </location>
</feature>
<comment type="subunit">
    <text evidence="10">Interacts with PPP1CA and NCOA5. Forms a complex with ILF2, ILF3, KHDRBS1, RBMX, NCOA5 and PPP1CA.</text>
</comment>
<keyword evidence="6" id="KW-0805">Transcription regulation</keyword>
<feature type="region of interest" description="Disordered" evidence="13">
    <location>
        <begin position="1655"/>
        <end position="1733"/>
    </location>
</feature>
<dbReference type="SUPFAM" id="SSF52540">
    <property type="entry name" value="P-loop containing nucleoside triphosphate hydrolases"/>
    <property type="match status" value="1"/>
</dbReference>
<feature type="compositionally biased region" description="Pro residues" evidence="13">
    <location>
        <begin position="142"/>
        <end position="175"/>
    </location>
</feature>
<evidence type="ECO:0000256" key="2">
    <source>
        <dbReference type="ARBA" id="ARBA00022481"/>
    </source>
</evidence>
<evidence type="ECO:0000256" key="8">
    <source>
        <dbReference type="ARBA" id="ARBA00023242"/>
    </source>
</evidence>
<feature type="compositionally biased region" description="Polar residues" evidence="13">
    <location>
        <begin position="399"/>
        <end position="408"/>
    </location>
</feature>
<keyword evidence="16" id="KW-1185">Reference proteome</keyword>
<evidence type="ECO:0000256" key="13">
    <source>
        <dbReference type="SAM" id="MobiDB-lite"/>
    </source>
</evidence>
<keyword evidence="5" id="KW-0832">Ubl conjugation</keyword>
<evidence type="ECO:0000256" key="7">
    <source>
        <dbReference type="ARBA" id="ARBA00023163"/>
    </source>
</evidence>
<proteinExistence type="predicted"/>
<feature type="compositionally biased region" description="Acidic residues" evidence="13">
    <location>
        <begin position="914"/>
        <end position="933"/>
    </location>
</feature>
<keyword evidence="2" id="KW-0488">Methylation</keyword>
<keyword evidence="4" id="KW-1017">Isopeptide bond</keyword>